<dbReference type="EMBL" id="CP036433">
    <property type="protein sequence ID" value="QDU94763.1"/>
    <property type="molecule type" value="Genomic_DNA"/>
</dbReference>
<evidence type="ECO:0000256" key="1">
    <source>
        <dbReference type="SAM" id="MobiDB-lite"/>
    </source>
</evidence>
<evidence type="ECO:0008006" key="5">
    <source>
        <dbReference type="Google" id="ProtNLM"/>
    </source>
</evidence>
<keyword evidence="4" id="KW-1185">Reference proteome</keyword>
<evidence type="ECO:0000313" key="4">
    <source>
        <dbReference type="Proteomes" id="UP000317648"/>
    </source>
</evidence>
<dbReference type="OrthoDB" id="276330at2"/>
<dbReference type="RefSeq" id="WP_145053448.1">
    <property type="nucleotide sequence ID" value="NZ_CP036433.1"/>
</dbReference>
<protein>
    <recommendedName>
        <fullName evidence="5">Fimbrial assembly protein (PilN)</fullName>
    </recommendedName>
</protein>
<dbReference type="Proteomes" id="UP000317648">
    <property type="component" value="Chromosome"/>
</dbReference>
<dbReference type="Pfam" id="PF05137">
    <property type="entry name" value="PilN"/>
    <property type="match status" value="1"/>
</dbReference>
<feature type="compositionally biased region" description="Low complexity" evidence="1">
    <location>
        <begin position="124"/>
        <end position="133"/>
    </location>
</feature>
<evidence type="ECO:0000256" key="2">
    <source>
        <dbReference type="SAM" id="Phobius"/>
    </source>
</evidence>
<organism evidence="3 4">
    <name type="scientific">Lignipirellula cremea</name>
    <dbReference type="NCBI Taxonomy" id="2528010"/>
    <lineage>
        <taxon>Bacteria</taxon>
        <taxon>Pseudomonadati</taxon>
        <taxon>Planctomycetota</taxon>
        <taxon>Planctomycetia</taxon>
        <taxon>Pirellulales</taxon>
        <taxon>Pirellulaceae</taxon>
        <taxon>Lignipirellula</taxon>
    </lineage>
</organism>
<feature type="region of interest" description="Disordered" evidence="1">
    <location>
        <begin position="124"/>
        <end position="157"/>
    </location>
</feature>
<feature type="compositionally biased region" description="Basic and acidic residues" evidence="1">
    <location>
        <begin position="136"/>
        <end position="157"/>
    </location>
</feature>
<dbReference type="AlphaFoldDB" id="A0A518DSE3"/>
<dbReference type="KEGG" id="lcre:Pla8534_25700"/>
<sequence>MNTIDFLPPRYREQTARRKTQLWRVVVLLLFGCAVASAAAGQFLFRRCLQLEMIEADLAHAQAVAKNNEHRALQDALALRQAEADLVAFLQGHWPRTRLLHAVSQVQPKTITFLELRLSRMASPSAARSPAGNRRSKADNRTEKKESAGGSPAERDLRALRDEMQSLPLSITITGITSDGGDLHLFVSQLDQCPFFQEAELRSLEAAPDREQAAGSPALSQFEVRLFVRAPACAVAPAAPAELAAPAEIDNPARQDTLAEIAAPESVASPALLSPVSS</sequence>
<dbReference type="InterPro" id="IPR007813">
    <property type="entry name" value="PilN"/>
</dbReference>
<feature type="transmembrane region" description="Helical" evidence="2">
    <location>
        <begin position="21"/>
        <end position="45"/>
    </location>
</feature>
<evidence type="ECO:0000313" key="3">
    <source>
        <dbReference type="EMBL" id="QDU94763.1"/>
    </source>
</evidence>
<name>A0A518DSE3_9BACT</name>
<gene>
    <name evidence="3" type="ORF">Pla8534_25700</name>
</gene>
<keyword evidence="2" id="KW-0812">Transmembrane</keyword>
<reference evidence="3 4" key="1">
    <citation type="submission" date="2019-02" db="EMBL/GenBank/DDBJ databases">
        <title>Deep-cultivation of Planctomycetes and their phenomic and genomic characterization uncovers novel biology.</title>
        <authorList>
            <person name="Wiegand S."/>
            <person name="Jogler M."/>
            <person name="Boedeker C."/>
            <person name="Pinto D."/>
            <person name="Vollmers J."/>
            <person name="Rivas-Marin E."/>
            <person name="Kohn T."/>
            <person name="Peeters S.H."/>
            <person name="Heuer A."/>
            <person name="Rast P."/>
            <person name="Oberbeckmann S."/>
            <person name="Bunk B."/>
            <person name="Jeske O."/>
            <person name="Meyerdierks A."/>
            <person name="Storesund J.E."/>
            <person name="Kallscheuer N."/>
            <person name="Luecker S."/>
            <person name="Lage O.M."/>
            <person name="Pohl T."/>
            <person name="Merkel B.J."/>
            <person name="Hornburger P."/>
            <person name="Mueller R.-W."/>
            <person name="Bruemmer F."/>
            <person name="Labrenz M."/>
            <person name="Spormann A.M."/>
            <person name="Op den Camp H."/>
            <person name="Overmann J."/>
            <person name="Amann R."/>
            <person name="Jetten M.S.M."/>
            <person name="Mascher T."/>
            <person name="Medema M.H."/>
            <person name="Devos D.P."/>
            <person name="Kaster A.-K."/>
            <person name="Ovreas L."/>
            <person name="Rohde M."/>
            <person name="Galperin M.Y."/>
            <person name="Jogler C."/>
        </authorList>
    </citation>
    <scope>NUCLEOTIDE SEQUENCE [LARGE SCALE GENOMIC DNA]</scope>
    <source>
        <strain evidence="3 4">Pla85_3_4</strain>
    </source>
</reference>
<keyword evidence="2" id="KW-0472">Membrane</keyword>
<keyword evidence="2" id="KW-1133">Transmembrane helix</keyword>
<accession>A0A518DSE3</accession>
<proteinExistence type="predicted"/>